<evidence type="ECO:0000313" key="2">
    <source>
        <dbReference type="EMBL" id="HEB45648.1"/>
    </source>
</evidence>
<dbReference type="Pfam" id="PF04403">
    <property type="entry name" value="PqiA"/>
    <property type="match status" value="1"/>
</dbReference>
<feature type="transmembrane region" description="Helical" evidence="1">
    <location>
        <begin position="64"/>
        <end position="85"/>
    </location>
</feature>
<comment type="caution">
    <text evidence="2">The sequence shown here is derived from an EMBL/GenBank/DDBJ whole genome shotgun (WGS) entry which is preliminary data.</text>
</comment>
<sequence>MFDVGKEAIVVVWLKALLLVGASISFALGVSLPLMRFESFYVFSTDASLIEVIVSLYVDGDGVLALLVGLVSIVFPLIKLVLLTAEEIAGEAQPGQGALTRLVPVLSKWSMMDVLLVAIVIFATKSSGLAQAFTQPGLWFYAGSSLAVAAMSGLNAGRFARKA</sequence>
<feature type="transmembrane region" description="Helical" evidence="1">
    <location>
        <begin position="12"/>
        <end position="32"/>
    </location>
</feature>
<feature type="transmembrane region" description="Helical" evidence="1">
    <location>
        <begin position="39"/>
        <end position="58"/>
    </location>
</feature>
<name>A0A7C1NYQ6_9HYPH</name>
<dbReference type="EMBL" id="DSKI01000953">
    <property type="protein sequence ID" value="HEB45648.1"/>
    <property type="molecule type" value="Genomic_DNA"/>
</dbReference>
<feature type="transmembrane region" description="Helical" evidence="1">
    <location>
        <begin position="106"/>
        <end position="126"/>
    </location>
</feature>
<proteinExistence type="predicted"/>
<keyword evidence="1" id="KW-1133">Transmembrane helix</keyword>
<accession>A0A7C1NYQ6</accession>
<gene>
    <name evidence="2" type="ORF">ENP70_18600</name>
</gene>
<organism evidence="2">
    <name type="scientific">Agrobacterium albertimagni</name>
    <dbReference type="NCBI Taxonomy" id="147266"/>
    <lineage>
        <taxon>Bacteria</taxon>
        <taxon>Pseudomonadati</taxon>
        <taxon>Pseudomonadota</taxon>
        <taxon>Alphaproteobacteria</taxon>
        <taxon>Hyphomicrobiales</taxon>
        <taxon>Rhizobiaceae</taxon>
        <taxon>Rhizobium/Agrobacterium group</taxon>
        <taxon>Agrobacterium</taxon>
    </lineage>
</organism>
<reference evidence="2" key="1">
    <citation type="journal article" date="2020" name="mSystems">
        <title>Genome- and Community-Level Interaction Insights into Carbon Utilization and Element Cycling Functions of Hydrothermarchaeota in Hydrothermal Sediment.</title>
        <authorList>
            <person name="Zhou Z."/>
            <person name="Liu Y."/>
            <person name="Xu W."/>
            <person name="Pan J."/>
            <person name="Luo Z.H."/>
            <person name="Li M."/>
        </authorList>
    </citation>
    <scope>NUCLEOTIDE SEQUENCE [LARGE SCALE GENOMIC DNA]</scope>
    <source>
        <strain evidence="2">SpSt-243</strain>
    </source>
</reference>
<keyword evidence="1" id="KW-0812">Transmembrane</keyword>
<dbReference type="AlphaFoldDB" id="A0A7C1NYQ6"/>
<feature type="transmembrane region" description="Helical" evidence="1">
    <location>
        <begin position="138"/>
        <end position="157"/>
    </location>
</feature>
<evidence type="ECO:0000256" key="1">
    <source>
        <dbReference type="SAM" id="Phobius"/>
    </source>
</evidence>
<dbReference type="InterPro" id="IPR007498">
    <property type="entry name" value="PqiA-like"/>
</dbReference>
<keyword evidence="1" id="KW-0472">Membrane</keyword>
<protein>
    <submittedName>
        <fullName evidence="2">Paraquat-inducible protein A</fullName>
    </submittedName>
</protein>